<dbReference type="InterPro" id="IPR000719">
    <property type="entry name" value="Prot_kinase_dom"/>
</dbReference>
<dbReference type="Proteomes" id="UP000247702">
    <property type="component" value="Unassembled WGS sequence"/>
</dbReference>
<dbReference type="InterPro" id="IPR011009">
    <property type="entry name" value="Kinase-like_dom_sf"/>
</dbReference>
<evidence type="ECO:0000313" key="2">
    <source>
        <dbReference type="EMBL" id="GBC03160.1"/>
    </source>
</evidence>
<reference evidence="2 3" key="1">
    <citation type="submission" date="2017-11" db="EMBL/GenBank/DDBJ databases">
        <title>The genome of Rhizophagus clarus HR1 reveals common genetic basis of auxotrophy among arbuscular mycorrhizal fungi.</title>
        <authorList>
            <person name="Kobayashi Y."/>
        </authorList>
    </citation>
    <scope>NUCLEOTIDE SEQUENCE [LARGE SCALE GENOMIC DNA]</scope>
    <source>
        <strain evidence="2 3">HR1</strain>
    </source>
</reference>
<dbReference type="Pfam" id="PF07714">
    <property type="entry name" value="PK_Tyr_Ser-Thr"/>
    <property type="match status" value="1"/>
</dbReference>
<dbReference type="AlphaFoldDB" id="A0A2Z6S229"/>
<comment type="caution">
    <text evidence="2">The sequence shown here is derived from an EMBL/GenBank/DDBJ whole genome shotgun (WGS) entry which is preliminary data.</text>
</comment>
<dbReference type="EMBL" id="BEXD01003871">
    <property type="protein sequence ID" value="GBC03160.1"/>
    <property type="molecule type" value="Genomic_DNA"/>
</dbReference>
<dbReference type="InterPro" id="IPR001245">
    <property type="entry name" value="Ser-Thr/Tyr_kinase_cat_dom"/>
</dbReference>
<dbReference type="PANTHER" id="PTHR44329">
    <property type="entry name" value="SERINE/THREONINE-PROTEIN KINASE TNNI3K-RELATED"/>
    <property type="match status" value="1"/>
</dbReference>
<dbReference type="GO" id="GO:0005524">
    <property type="term" value="F:ATP binding"/>
    <property type="evidence" value="ECO:0007669"/>
    <property type="project" value="InterPro"/>
</dbReference>
<evidence type="ECO:0000259" key="1">
    <source>
        <dbReference type="PROSITE" id="PS50011"/>
    </source>
</evidence>
<evidence type="ECO:0000313" key="3">
    <source>
        <dbReference type="Proteomes" id="UP000247702"/>
    </source>
</evidence>
<gene>
    <name evidence="2" type="ORF">RclHR1_00500008</name>
</gene>
<proteinExistence type="predicted"/>
<dbReference type="PROSITE" id="PS50011">
    <property type="entry name" value="PROTEIN_KINASE_DOM"/>
    <property type="match status" value="1"/>
</dbReference>
<dbReference type="Gene3D" id="1.10.510.10">
    <property type="entry name" value="Transferase(Phosphotransferase) domain 1"/>
    <property type="match status" value="1"/>
</dbReference>
<protein>
    <recommendedName>
        <fullName evidence="1">Protein kinase domain-containing protein</fullName>
    </recommendedName>
</protein>
<name>A0A2Z6S229_9GLOM</name>
<keyword evidence="3" id="KW-1185">Reference proteome</keyword>
<feature type="domain" description="Protein kinase" evidence="1">
    <location>
        <begin position="379"/>
        <end position="651"/>
    </location>
</feature>
<accession>A0A2Z6S229</accession>
<dbReference type="SUPFAM" id="SSF56112">
    <property type="entry name" value="Protein kinase-like (PK-like)"/>
    <property type="match status" value="1"/>
</dbReference>
<dbReference type="InterPro" id="IPR051681">
    <property type="entry name" value="Ser/Thr_Kinases-Pseudokinases"/>
</dbReference>
<organism evidence="2 3">
    <name type="scientific">Rhizophagus clarus</name>
    <dbReference type="NCBI Taxonomy" id="94130"/>
    <lineage>
        <taxon>Eukaryota</taxon>
        <taxon>Fungi</taxon>
        <taxon>Fungi incertae sedis</taxon>
        <taxon>Mucoromycota</taxon>
        <taxon>Glomeromycotina</taxon>
        <taxon>Glomeromycetes</taxon>
        <taxon>Glomerales</taxon>
        <taxon>Glomeraceae</taxon>
        <taxon>Rhizophagus</taxon>
    </lineage>
</organism>
<sequence>MSSSSQIHCGKCGKNYENNLNAESEWCKPCQREYLKENFSSWTSGNEKIDGLIQEMQLKIDGPRDIVFEWIPYNQFNDIIEERKDGFAIVYSAIWKNGPLSYSYFKKKLTRESDKKVALKCLYESKDITNEFLKEVKNFPKIYGISQNLDTEDYIMVFHNEYFEYLEKQCKSCHNIKLEDKWCNSCHVNFIRKNFISCNSGNKEIDEYIQGMQSNISNPNAIVFEWIPYYQFDNINEIGKDDTYAIYSAIWKNGPLHYEYMTGWVREPNKKVALKCFQNANNEFLNEVETYSANCYNDNLIYGISQNPSTKDYIIVIQDKYNKKCVECGKKYIDMQYEWYNPCQINHLRNEKIDSFIQEMRTNNESNNIDFNFIPYNQFNNVKEIGGGGFSKVYSAIWKNGPRCYSDDEKEWRRIPNKKVALKCSYDSQNFTKEFLNEVKTHLALNTEFFINIYGISQNSDTKDYIMILDYAEGGSFNNWLNNNYKEFSWSRKLKVLLYIIQGLKVIHQKSIVHRDLHTGNILFTTNNIDDFNVVISDTGLCGKVGNTETNIYGIMSYVAPEVLKGKHYTEAADIYSFGMIMYFAATGKQPFNDFAHDSEVLALNICNGTKPEINELKMPKCYVDLMKRCWDSNPKNRPSAIEVEKLITKFKLEESEEIKKQFKVAEEYRKADPLNNKSVTIQTQPAEELQNDDWPVDTIDFTMF</sequence>
<dbReference type="GO" id="GO:0004674">
    <property type="term" value="F:protein serine/threonine kinase activity"/>
    <property type="evidence" value="ECO:0007669"/>
    <property type="project" value="TreeGrafter"/>
</dbReference>